<sequence>QNQQLPNKKPRKLNQNTRDTFKDLDRFKAYPITEDMEPYTSDVTQTW</sequence>
<feature type="non-terminal residue" evidence="2">
    <location>
        <position position="1"/>
    </location>
</feature>
<proteinExistence type="predicted"/>
<name>A0A9N9NT47_9GLOM</name>
<organism evidence="2 3">
    <name type="scientific">Racocetra fulgida</name>
    <dbReference type="NCBI Taxonomy" id="60492"/>
    <lineage>
        <taxon>Eukaryota</taxon>
        <taxon>Fungi</taxon>
        <taxon>Fungi incertae sedis</taxon>
        <taxon>Mucoromycota</taxon>
        <taxon>Glomeromycotina</taxon>
        <taxon>Glomeromycetes</taxon>
        <taxon>Diversisporales</taxon>
        <taxon>Gigasporaceae</taxon>
        <taxon>Racocetra</taxon>
    </lineage>
</organism>
<feature type="region of interest" description="Disordered" evidence="1">
    <location>
        <begin position="1"/>
        <end position="22"/>
    </location>
</feature>
<accession>A0A9N9NT47</accession>
<evidence type="ECO:0000256" key="1">
    <source>
        <dbReference type="SAM" id="MobiDB-lite"/>
    </source>
</evidence>
<evidence type="ECO:0000313" key="2">
    <source>
        <dbReference type="EMBL" id="CAG8754897.1"/>
    </source>
</evidence>
<protein>
    <submittedName>
        <fullName evidence="2">11653_t:CDS:1</fullName>
    </submittedName>
</protein>
<gene>
    <name evidence="2" type="ORF">RFULGI_LOCUS13877</name>
</gene>
<evidence type="ECO:0000313" key="3">
    <source>
        <dbReference type="Proteomes" id="UP000789396"/>
    </source>
</evidence>
<dbReference type="EMBL" id="CAJVPZ010038081">
    <property type="protein sequence ID" value="CAG8754897.1"/>
    <property type="molecule type" value="Genomic_DNA"/>
</dbReference>
<comment type="caution">
    <text evidence="2">The sequence shown here is derived from an EMBL/GenBank/DDBJ whole genome shotgun (WGS) entry which is preliminary data.</text>
</comment>
<reference evidence="2" key="1">
    <citation type="submission" date="2021-06" db="EMBL/GenBank/DDBJ databases">
        <authorList>
            <person name="Kallberg Y."/>
            <person name="Tangrot J."/>
            <person name="Rosling A."/>
        </authorList>
    </citation>
    <scope>NUCLEOTIDE SEQUENCE</scope>
    <source>
        <strain evidence="2">IN212</strain>
    </source>
</reference>
<dbReference type="Proteomes" id="UP000789396">
    <property type="component" value="Unassembled WGS sequence"/>
</dbReference>
<dbReference type="AlphaFoldDB" id="A0A9N9NT47"/>
<keyword evidence="3" id="KW-1185">Reference proteome</keyword>